<dbReference type="NCBIfam" id="TIGR01280">
    <property type="entry name" value="xseB"/>
    <property type="match status" value="1"/>
</dbReference>
<comment type="subunit">
    <text evidence="6">Heterooligomer composed of large and small subunits.</text>
</comment>
<evidence type="ECO:0000256" key="5">
    <source>
        <dbReference type="ARBA" id="ARBA00022839"/>
    </source>
</evidence>
<reference evidence="8" key="1">
    <citation type="journal article" date="2019" name="Int. J. Syst. Evol. Microbiol.">
        <title>The Global Catalogue of Microorganisms (GCM) 10K type strain sequencing project: providing services to taxonomists for standard genome sequencing and annotation.</title>
        <authorList>
            <consortium name="The Broad Institute Genomics Platform"/>
            <consortium name="The Broad Institute Genome Sequencing Center for Infectious Disease"/>
            <person name="Wu L."/>
            <person name="Ma J."/>
        </authorList>
    </citation>
    <scope>NUCLEOTIDE SEQUENCE [LARGE SCALE GENOMIC DNA]</scope>
    <source>
        <strain evidence="8">CGMCC 4.1530</strain>
    </source>
</reference>
<accession>A0ABW1VPM3</accession>
<proteinExistence type="inferred from homology"/>
<dbReference type="Proteomes" id="UP001596215">
    <property type="component" value="Unassembled WGS sequence"/>
</dbReference>
<dbReference type="InterPro" id="IPR003761">
    <property type="entry name" value="Exonuc_VII_S"/>
</dbReference>
<keyword evidence="8" id="KW-1185">Reference proteome</keyword>
<dbReference type="InterPro" id="IPR037004">
    <property type="entry name" value="Exonuc_VII_ssu_sf"/>
</dbReference>
<dbReference type="HAMAP" id="MF_00337">
    <property type="entry name" value="Exonuc_7_S"/>
    <property type="match status" value="1"/>
</dbReference>
<protein>
    <recommendedName>
        <fullName evidence="6">Exodeoxyribonuclease 7 small subunit</fullName>
        <ecNumber evidence="6">3.1.11.6</ecNumber>
    </recommendedName>
    <alternativeName>
        <fullName evidence="6">Exodeoxyribonuclease VII small subunit</fullName>
        <shortName evidence="6">Exonuclease VII small subunit</shortName>
    </alternativeName>
</protein>
<comment type="caution">
    <text evidence="7">The sequence shown here is derived from an EMBL/GenBank/DDBJ whole genome shotgun (WGS) entry which is preliminary data.</text>
</comment>
<comment type="function">
    <text evidence="6">Bidirectionally degrades single-stranded DNA into large acid-insoluble oligonucleotides, which are then degraded further into small acid-soluble oligonucleotides.</text>
</comment>
<comment type="catalytic activity">
    <reaction evidence="6">
        <text>Exonucleolytic cleavage in either 5'- to 3'- or 3'- to 5'-direction to yield nucleoside 5'-phosphates.</text>
        <dbReference type="EC" id="3.1.11.6"/>
    </reaction>
</comment>
<name>A0ABW1VPM3_9GAMM</name>
<keyword evidence="5 6" id="KW-0269">Exonuclease</keyword>
<dbReference type="EMBL" id="JBHSUC010000009">
    <property type="protein sequence ID" value="MFC6362245.1"/>
    <property type="molecule type" value="Genomic_DNA"/>
</dbReference>
<evidence type="ECO:0000313" key="7">
    <source>
        <dbReference type="EMBL" id="MFC6362245.1"/>
    </source>
</evidence>
<evidence type="ECO:0000256" key="1">
    <source>
        <dbReference type="ARBA" id="ARBA00009998"/>
    </source>
</evidence>
<dbReference type="GO" id="GO:0008855">
    <property type="term" value="F:exodeoxyribonuclease VII activity"/>
    <property type="evidence" value="ECO:0007669"/>
    <property type="project" value="UniProtKB-EC"/>
</dbReference>
<dbReference type="NCBIfam" id="NF002140">
    <property type="entry name" value="PRK00977.1-4"/>
    <property type="match status" value="1"/>
</dbReference>
<keyword evidence="4 6" id="KW-0378">Hydrolase</keyword>
<dbReference type="RefSeq" id="WP_212707925.1">
    <property type="nucleotide sequence ID" value="NZ_BAAAFW010000054.1"/>
</dbReference>
<evidence type="ECO:0000256" key="4">
    <source>
        <dbReference type="ARBA" id="ARBA00022801"/>
    </source>
</evidence>
<dbReference type="Pfam" id="PF02609">
    <property type="entry name" value="Exonuc_VII_S"/>
    <property type="match status" value="1"/>
</dbReference>
<dbReference type="EC" id="3.1.11.6" evidence="6"/>
<keyword evidence="3 6" id="KW-0540">Nuclease</keyword>
<comment type="similarity">
    <text evidence="1 6">Belongs to the XseB family.</text>
</comment>
<gene>
    <name evidence="6 7" type="primary">xseB</name>
    <name evidence="7" type="ORF">ACFP73_09070</name>
</gene>
<organism evidence="7 8">
    <name type="scientific">Tatumella punctata</name>
    <dbReference type="NCBI Taxonomy" id="399969"/>
    <lineage>
        <taxon>Bacteria</taxon>
        <taxon>Pseudomonadati</taxon>
        <taxon>Pseudomonadota</taxon>
        <taxon>Gammaproteobacteria</taxon>
        <taxon>Enterobacterales</taxon>
        <taxon>Erwiniaceae</taxon>
        <taxon>Tatumella</taxon>
    </lineage>
</organism>
<keyword evidence="2 6" id="KW-0963">Cytoplasm</keyword>
<evidence type="ECO:0000256" key="6">
    <source>
        <dbReference type="HAMAP-Rule" id="MF_00337"/>
    </source>
</evidence>
<dbReference type="PANTHER" id="PTHR34137">
    <property type="entry name" value="EXODEOXYRIBONUCLEASE 7 SMALL SUBUNIT"/>
    <property type="match status" value="1"/>
</dbReference>
<comment type="subcellular location">
    <subcellularLocation>
        <location evidence="6">Cytoplasm</location>
    </subcellularLocation>
</comment>
<sequence>MPKKTEPSVSFESALQELETIVRRLETGELPLEEALNEFEKGVKLAKTGQQTLQKAEQRVQILLKPDNDAELTAFSPEKN</sequence>
<dbReference type="PANTHER" id="PTHR34137:SF1">
    <property type="entry name" value="EXODEOXYRIBONUCLEASE 7 SMALL SUBUNIT"/>
    <property type="match status" value="1"/>
</dbReference>
<evidence type="ECO:0000256" key="2">
    <source>
        <dbReference type="ARBA" id="ARBA00022490"/>
    </source>
</evidence>
<dbReference type="PIRSF" id="PIRSF006488">
    <property type="entry name" value="Exonuc_VII_S"/>
    <property type="match status" value="1"/>
</dbReference>
<dbReference type="NCBIfam" id="NF002137">
    <property type="entry name" value="PRK00977.1-1"/>
    <property type="match status" value="1"/>
</dbReference>
<dbReference type="Gene3D" id="1.10.287.1040">
    <property type="entry name" value="Exonuclease VII, small subunit"/>
    <property type="match status" value="1"/>
</dbReference>
<evidence type="ECO:0000313" key="8">
    <source>
        <dbReference type="Proteomes" id="UP001596215"/>
    </source>
</evidence>
<evidence type="ECO:0000256" key="3">
    <source>
        <dbReference type="ARBA" id="ARBA00022722"/>
    </source>
</evidence>
<dbReference type="SUPFAM" id="SSF116842">
    <property type="entry name" value="XseB-like"/>
    <property type="match status" value="1"/>
</dbReference>